<comment type="caution">
    <text evidence="3">The sequence shown here is derived from an EMBL/GenBank/DDBJ whole genome shotgun (WGS) entry which is preliminary data.</text>
</comment>
<feature type="coiled-coil region" evidence="1">
    <location>
        <begin position="23"/>
        <end position="50"/>
    </location>
</feature>
<dbReference type="SUPFAM" id="SSF82185">
    <property type="entry name" value="Histone H3 K4-specific methyltransferase SET7/9 N-terminal domain"/>
    <property type="match status" value="1"/>
</dbReference>
<evidence type="ECO:0000313" key="3">
    <source>
        <dbReference type="EMBL" id="TNV82328.1"/>
    </source>
</evidence>
<protein>
    <recommendedName>
        <fullName evidence="5">MORN repeat protein</fullName>
    </recommendedName>
</protein>
<keyword evidence="4" id="KW-1185">Reference proteome</keyword>
<reference evidence="3" key="1">
    <citation type="submission" date="2019-06" db="EMBL/GenBank/DDBJ databases">
        <authorList>
            <person name="Zheng W."/>
        </authorList>
    </citation>
    <scope>NUCLEOTIDE SEQUENCE</scope>
    <source>
        <strain evidence="3">QDHG01</strain>
    </source>
</reference>
<evidence type="ECO:0000313" key="4">
    <source>
        <dbReference type="Proteomes" id="UP000785679"/>
    </source>
</evidence>
<proteinExistence type="predicted"/>
<gene>
    <name evidence="3" type="ORF">FGO68_gene6383</name>
</gene>
<dbReference type="AlphaFoldDB" id="A0A8J8NVL1"/>
<feature type="region of interest" description="Disordered" evidence="2">
    <location>
        <begin position="376"/>
        <end position="395"/>
    </location>
</feature>
<keyword evidence="1" id="KW-0175">Coiled coil</keyword>
<name>A0A8J8NVL1_HALGN</name>
<evidence type="ECO:0008006" key="5">
    <source>
        <dbReference type="Google" id="ProtNLM"/>
    </source>
</evidence>
<accession>A0A8J8NVL1</accession>
<dbReference type="OrthoDB" id="296831at2759"/>
<dbReference type="EMBL" id="RRYP01005092">
    <property type="protein sequence ID" value="TNV82328.1"/>
    <property type="molecule type" value="Genomic_DNA"/>
</dbReference>
<sequence>MNTQLQTIENSIQSDFQKFTKKHEEIQVEIKKANSMIIELQKDLQKSDQLTKQELDILQYKLAPRSPNLFTQEELTNLLESFNEPINDYTPELNEQGQSKLTQYISANGWRMSLDQINEKADIIRTVERIKFNGAKRDGDFNDLIEGTYYGQILNGKRDGYGIVYCTDTYNDPWLYECEWKEDTPIKGRCILIVQNKWRKLEGRIDETYLITGIGSLEDEDGTQIYGEFIQGELANKGKIKAIVVQEDGKLDIEGEFDDNDRIKGKMKGEKFEDMVFEFEGEINGDKPYSGIIKVSYNDGREIEGIIVEEIVQGKMSWPDGKIYEGRLMAYYGVYQQYGNGRLTQATGEYQEGEWDCDEEVGVHSYYSKDGVLIKTKDHDESESEEDVEKGKQRQ</sequence>
<evidence type="ECO:0000256" key="2">
    <source>
        <dbReference type="SAM" id="MobiDB-lite"/>
    </source>
</evidence>
<dbReference type="Proteomes" id="UP000785679">
    <property type="component" value="Unassembled WGS sequence"/>
</dbReference>
<evidence type="ECO:0000256" key="1">
    <source>
        <dbReference type="SAM" id="Coils"/>
    </source>
</evidence>
<organism evidence="3 4">
    <name type="scientific">Halteria grandinella</name>
    <dbReference type="NCBI Taxonomy" id="5974"/>
    <lineage>
        <taxon>Eukaryota</taxon>
        <taxon>Sar</taxon>
        <taxon>Alveolata</taxon>
        <taxon>Ciliophora</taxon>
        <taxon>Intramacronucleata</taxon>
        <taxon>Spirotrichea</taxon>
        <taxon>Stichotrichia</taxon>
        <taxon>Sporadotrichida</taxon>
        <taxon>Halteriidae</taxon>
        <taxon>Halteria</taxon>
    </lineage>
</organism>